<keyword evidence="3" id="KW-1185">Reference proteome</keyword>
<evidence type="ECO:0000313" key="3">
    <source>
        <dbReference type="Proteomes" id="UP000530660"/>
    </source>
</evidence>
<feature type="region of interest" description="Disordered" evidence="1">
    <location>
        <begin position="92"/>
        <end position="114"/>
    </location>
</feature>
<evidence type="ECO:0000313" key="2">
    <source>
        <dbReference type="EMBL" id="KAF6005491.1"/>
    </source>
</evidence>
<gene>
    <name evidence="2" type="ORF">F1559_005095</name>
</gene>
<comment type="caution">
    <text evidence="2">The sequence shown here is derived from an EMBL/GenBank/DDBJ whole genome shotgun (WGS) entry which is preliminary data.</text>
</comment>
<dbReference type="EMBL" id="VWRR01000001">
    <property type="protein sequence ID" value="KAF6005491.1"/>
    <property type="molecule type" value="Genomic_DNA"/>
</dbReference>
<dbReference type="AlphaFoldDB" id="A0A7J7ISZ2"/>
<evidence type="ECO:0000256" key="1">
    <source>
        <dbReference type="SAM" id="MobiDB-lite"/>
    </source>
</evidence>
<sequence>MEEQVVATLERHLVDNEVLAGDDMVPVGSTDRAAVLHRLCAAALVVLSRICLLDAQFDRALESSEAALRHHSTSAPALKCRNEALAAKGYQMASPGERTAFTRPTRDTQQNAAL</sequence>
<protein>
    <submittedName>
        <fullName evidence="2">Uncharacterized protein</fullName>
    </submittedName>
</protein>
<organism evidence="2 3">
    <name type="scientific">Cyanidiococcus yangmingshanensis</name>
    <dbReference type="NCBI Taxonomy" id="2690220"/>
    <lineage>
        <taxon>Eukaryota</taxon>
        <taxon>Rhodophyta</taxon>
        <taxon>Bangiophyceae</taxon>
        <taxon>Cyanidiales</taxon>
        <taxon>Cyanidiaceae</taxon>
        <taxon>Cyanidiococcus</taxon>
    </lineage>
</organism>
<dbReference type="Proteomes" id="UP000530660">
    <property type="component" value="Unassembled WGS sequence"/>
</dbReference>
<reference evidence="2 3" key="1">
    <citation type="journal article" date="2020" name="J. Phycol.">
        <title>Comparative genome analysis reveals Cyanidiococcus gen. nov., a new extremophilic red algal genus sister to Cyanidioschyzon (Cyanidioschyzonaceae, Rhodophyta).</title>
        <authorList>
            <person name="Liu S.-L."/>
            <person name="Chiang Y.-R."/>
            <person name="Yoon H.S."/>
            <person name="Fu H.-Y."/>
        </authorList>
    </citation>
    <scope>NUCLEOTIDE SEQUENCE [LARGE SCALE GENOMIC DNA]</scope>
    <source>
        <strain evidence="2 3">THAL066</strain>
    </source>
</reference>
<accession>A0A7J7ISZ2</accession>
<proteinExistence type="predicted"/>
<name>A0A7J7ISZ2_9RHOD</name>